<sequence length="62" mass="6484">MIARSELTKVCPTPSSSPVASSYPAKVAPRSSPTAATWFESASPGLLGQFAISTEFPNRTAK</sequence>
<comment type="caution">
    <text evidence="2">The sequence shown here is derived from an EMBL/GenBank/DDBJ whole genome shotgun (WGS) entry which is preliminary data.</text>
</comment>
<protein>
    <submittedName>
        <fullName evidence="2">Uncharacterized protein</fullName>
    </submittedName>
</protein>
<keyword evidence="3" id="KW-1185">Reference proteome</keyword>
<evidence type="ECO:0000313" key="2">
    <source>
        <dbReference type="EMBL" id="GMN61144.1"/>
    </source>
</evidence>
<dbReference type="AlphaFoldDB" id="A0AA88J2I7"/>
<reference evidence="2" key="1">
    <citation type="submission" date="2023-07" db="EMBL/GenBank/DDBJ databases">
        <title>draft genome sequence of fig (Ficus carica).</title>
        <authorList>
            <person name="Takahashi T."/>
            <person name="Nishimura K."/>
        </authorList>
    </citation>
    <scope>NUCLEOTIDE SEQUENCE</scope>
</reference>
<gene>
    <name evidence="2" type="ORF">TIFTF001_030231</name>
</gene>
<proteinExistence type="predicted"/>
<dbReference type="EMBL" id="BTGU01000107">
    <property type="protein sequence ID" value="GMN61144.1"/>
    <property type="molecule type" value="Genomic_DNA"/>
</dbReference>
<dbReference type="Proteomes" id="UP001187192">
    <property type="component" value="Unassembled WGS sequence"/>
</dbReference>
<feature type="compositionally biased region" description="Low complexity" evidence="1">
    <location>
        <begin position="10"/>
        <end position="26"/>
    </location>
</feature>
<dbReference type="Gramene" id="FCD_00027984-RA">
    <property type="protein sequence ID" value="FCD_00027984-RA:cds"/>
    <property type="gene ID" value="FCD_00027984"/>
</dbReference>
<evidence type="ECO:0000313" key="3">
    <source>
        <dbReference type="Proteomes" id="UP001187192"/>
    </source>
</evidence>
<organism evidence="2 3">
    <name type="scientific">Ficus carica</name>
    <name type="common">Common fig</name>
    <dbReference type="NCBI Taxonomy" id="3494"/>
    <lineage>
        <taxon>Eukaryota</taxon>
        <taxon>Viridiplantae</taxon>
        <taxon>Streptophyta</taxon>
        <taxon>Embryophyta</taxon>
        <taxon>Tracheophyta</taxon>
        <taxon>Spermatophyta</taxon>
        <taxon>Magnoliopsida</taxon>
        <taxon>eudicotyledons</taxon>
        <taxon>Gunneridae</taxon>
        <taxon>Pentapetalae</taxon>
        <taxon>rosids</taxon>
        <taxon>fabids</taxon>
        <taxon>Rosales</taxon>
        <taxon>Moraceae</taxon>
        <taxon>Ficeae</taxon>
        <taxon>Ficus</taxon>
    </lineage>
</organism>
<feature type="region of interest" description="Disordered" evidence="1">
    <location>
        <begin position="1"/>
        <end position="26"/>
    </location>
</feature>
<accession>A0AA88J2I7</accession>
<evidence type="ECO:0000256" key="1">
    <source>
        <dbReference type="SAM" id="MobiDB-lite"/>
    </source>
</evidence>
<name>A0AA88J2I7_FICCA</name>